<evidence type="ECO:0000256" key="2">
    <source>
        <dbReference type="ARBA" id="ARBA00004429"/>
    </source>
</evidence>
<keyword evidence="26" id="KW-1185">Reference proteome</keyword>
<keyword evidence="10 25" id="KW-0418">Kinase</keyword>
<keyword evidence="6 19" id="KW-0597">Phosphoprotein</keyword>
<keyword evidence="12 21" id="KW-1133">Transmembrane helix</keyword>
<evidence type="ECO:0000256" key="14">
    <source>
        <dbReference type="ARBA" id="ARBA00023026"/>
    </source>
</evidence>
<evidence type="ECO:0000256" key="3">
    <source>
        <dbReference type="ARBA" id="ARBA00012438"/>
    </source>
</evidence>
<reference evidence="25 26" key="1">
    <citation type="submission" date="2020-04" db="EMBL/GenBank/DDBJ databases">
        <authorList>
            <person name="De Canck E."/>
        </authorList>
    </citation>
    <scope>NUCLEOTIDE SEQUENCE [LARGE SCALE GENOMIC DNA]</scope>
    <source>
        <strain evidence="25 26">LMG 26788</strain>
    </source>
</reference>
<dbReference type="CDD" id="cd16922">
    <property type="entry name" value="HATPase_EvgS-ArcB-TorS-like"/>
    <property type="match status" value="1"/>
</dbReference>
<keyword evidence="15 21" id="KW-0472">Membrane</keyword>
<dbReference type="Gene3D" id="3.30.565.10">
    <property type="entry name" value="Histidine kinase-like ATPase, C-terminal domain"/>
    <property type="match status" value="1"/>
</dbReference>
<dbReference type="SUPFAM" id="SSF47384">
    <property type="entry name" value="Homodimeric domain of signal transducing histidine kinase"/>
    <property type="match status" value="1"/>
</dbReference>
<sequence length="1092" mass="119386">MPRSTPRFTRIATIGDLARISLRVQALFIVTLIITVIMLVLCYWIVNGLIHLASNEARTHFQQLAANLHGQESFLARAARNDAVRLALAPPQARPASFDLIDSDAVTNTYEGQRESLAMPYIIKVKRDDSAAGGDLASRLQTVAAGLSNVYGTYRSAWQQPGMQGFLLDLNSPVSISVPCSEDSMTDDVHRWWRCPLSADRVRELIYTQSSRPSPAGDRWISVNLPSAGADRLGYVVYSAIELPDALWLPDTPKRDLVLATFIEMRDVYNGDPDYGRVYFERLDILPGAGLAAGASEHGALEEVHSRVHFGLEGTRITTWCDDGWTASYLVPYTQFFQAAPRQLTAFAALILLCAGGCVVLYRRHRNLVVRPAQASHERVVESESFNRAVIEAARVAVCALRVSDHRIVAKNRLADDWLGDEEIVRRLTFAPDSPAKTGEVEINGRHLSFSASRLTYQGQDVVLATFSDISDHKRVQTALAQAKRAADDANAGKTVFLATMSHEIRTPLYGTLGTVELLGLTPLTNLQRGYLRTIQTSSAGLLNVINDILDVSKIESRQMTLKDHRLDPATLTEEILQAYAATADAKGLQFFSTIATDVPVYAYGDALRIKQVLNNLVSNAIKFTEAGWVRVDLTLGATSEHQAMLEWHIADTGLGIAPDQQPHLFQPFYQAHATPGHALPSTGLGLYICHSLCELMQGTITLDSSPGRGSAFTFRLPLRITADATHRVGNGEIAASSSVWVRAPVADLAQDTCAWLTLAGANARPLHNTAPLKDDGILVELLPERLPPIEWSGPRVSCIPDGPDKPQWSLSEIHVTSHLRHSIVEAVALAQRGRPTPAEAKQAEADTTNDPGPGTYRPDAGLRRLGLRVLAAEDNPVNRTLLVRQLEELGCEVTLCADGVETLARWNSDEFDVLITDMNMPLMNGYELVRTLRARSTNAPIIGLTADALQTQREAGFAAGLNAWVVKPVDLRTLHDALSTACARIISAKFAGPPPPNKPKEFYDDHLRAAFHTTMREDMAAMRAALAAHDPAAAVAMLHRMRGSLVVVNAEDIARFCGVLEQKIAMDGLTPVLENAIKSTLAQIAEQFKEL</sequence>
<dbReference type="PANTHER" id="PTHR43047">
    <property type="entry name" value="TWO-COMPONENT HISTIDINE PROTEIN KINASE"/>
    <property type="match status" value="1"/>
</dbReference>
<evidence type="ECO:0000256" key="5">
    <source>
        <dbReference type="ARBA" id="ARBA00022519"/>
    </source>
</evidence>
<dbReference type="SMART" id="SM00388">
    <property type="entry name" value="HisKA"/>
    <property type="match status" value="1"/>
</dbReference>
<evidence type="ECO:0000256" key="16">
    <source>
        <dbReference type="ARBA" id="ARBA00058004"/>
    </source>
</evidence>
<feature type="domain" description="Response regulatory" evidence="23">
    <location>
        <begin position="869"/>
        <end position="983"/>
    </location>
</feature>
<keyword evidence="11" id="KW-0067">ATP-binding</keyword>
<dbReference type="PRINTS" id="PR00344">
    <property type="entry name" value="BCTRLSENSOR"/>
</dbReference>
<dbReference type="PROSITE" id="PS50110">
    <property type="entry name" value="RESPONSE_REGULATORY"/>
    <property type="match status" value="1"/>
</dbReference>
<comment type="catalytic activity">
    <reaction evidence="1">
        <text>ATP + protein L-histidine = ADP + protein N-phospho-L-histidine.</text>
        <dbReference type="EC" id="2.7.13.3"/>
    </reaction>
</comment>
<dbReference type="InterPro" id="IPR003594">
    <property type="entry name" value="HATPase_dom"/>
</dbReference>
<feature type="modified residue" description="Phosphohistidine" evidence="18">
    <location>
        <position position="1040"/>
    </location>
</feature>
<evidence type="ECO:0000256" key="1">
    <source>
        <dbReference type="ARBA" id="ARBA00000085"/>
    </source>
</evidence>
<dbReference type="InterPro" id="IPR011006">
    <property type="entry name" value="CheY-like_superfamily"/>
</dbReference>
<organism evidence="25 26">
    <name type="scientific">Achromobacter pulmonis</name>
    <dbReference type="NCBI Taxonomy" id="1389932"/>
    <lineage>
        <taxon>Bacteria</taxon>
        <taxon>Pseudomonadati</taxon>
        <taxon>Pseudomonadota</taxon>
        <taxon>Betaproteobacteria</taxon>
        <taxon>Burkholderiales</taxon>
        <taxon>Alcaligenaceae</taxon>
        <taxon>Achromobacter</taxon>
    </lineage>
</organism>
<evidence type="ECO:0000313" key="25">
    <source>
        <dbReference type="EMBL" id="CAB3892325.1"/>
    </source>
</evidence>
<dbReference type="Proteomes" id="UP000494203">
    <property type="component" value="Unassembled WGS sequence"/>
</dbReference>
<dbReference type="InterPro" id="IPR001789">
    <property type="entry name" value="Sig_transdc_resp-reg_receiver"/>
</dbReference>
<proteinExistence type="predicted"/>
<evidence type="ECO:0000256" key="21">
    <source>
        <dbReference type="SAM" id="Phobius"/>
    </source>
</evidence>
<dbReference type="SUPFAM" id="SSF55874">
    <property type="entry name" value="ATPase domain of HSP90 chaperone/DNA topoisomerase II/histidine kinase"/>
    <property type="match status" value="1"/>
</dbReference>
<evidence type="ECO:0000259" key="22">
    <source>
        <dbReference type="PROSITE" id="PS50109"/>
    </source>
</evidence>
<dbReference type="GO" id="GO:0000155">
    <property type="term" value="F:phosphorelay sensor kinase activity"/>
    <property type="evidence" value="ECO:0007669"/>
    <property type="project" value="InterPro"/>
</dbReference>
<dbReference type="GO" id="GO:0009927">
    <property type="term" value="F:histidine phosphotransfer kinase activity"/>
    <property type="evidence" value="ECO:0007669"/>
    <property type="project" value="TreeGrafter"/>
</dbReference>
<evidence type="ECO:0000256" key="13">
    <source>
        <dbReference type="ARBA" id="ARBA00023012"/>
    </source>
</evidence>
<keyword evidence="8 21" id="KW-0812">Transmembrane</keyword>
<dbReference type="InterPro" id="IPR003661">
    <property type="entry name" value="HisK_dim/P_dom"/>
</dbReference>
<evidence type="ECO:0000256" key="15">
    <source>
        <dbReference type="ARBA" id="ARBA00023136"/>
    </source>
</evidence>
<dbReference type="FunFam" id="3.30.565.10:FF:000010">
    <property type="entry name" value="Sensor histidine kinase RcsC"/>
    <property type="match status" value="1"/>
</dbReference>
<dbReference type="Pfam" id="PF00512">
    <property type="entry name" value="HisKA"/>
    <property type="match status" value="1"/>
</dbReference>
<protein>
    <recommendedName>
        <fullName evidence="17">Virulence sensor protein BvgS</fullName>
        <ecNumber evidence="3">2.7.13.3</ecNumber>
    </recommendedName>
</protein>
<dbReference type="Gene3D" id="3.40.50.2300">
    <property type="match status" value="1"/>
</dbReference>
<dbReference type="CDD" id="cd17546">
    <property type="entry name" value="REC_hyHK_CKI1_RcsC-like"/>
    <property type="match status" value="1"/>
</dbReference>
<dbReference type="InterPro" id="IPR008207">
    <property type="entry name" value="Sig_transdc_His_kin_Hpt_dom"/>
</dbReference>
<keyword evidence="14" id="KW-0843">Virulence</keyword>
<evidence type="ECO:0000256" key="18">
    <source>
        <dbReference type="PROSITE-ProRule" id="PRU00110"/>
    </source>
</evidence>
<evidence type="ECO:0000256" key="9">
    <source>
        <dbReference type="ARBA" id="ARBA00022729"/>
    </source>
</evidence>
<dbReference type="InterPro" id="IPR036097">
    <property type="entry name" value="HisK_dim/P_sf"/>
</dbReference>
<evidence type="ECO:0000256" key="4">
    <source>
        <dbReference type="ARBA" id="ARBA00022475"/>
    </source>
</evidence>
<dbReference type="CDD" id="cd00082">
    <property type="entry name" value="HisKA"/>
    <property type="match status" value="1"/>
</dbReference>
<dbReference type="InterPro" id="IPR005467">
    <property type="entry name" value="His_kinase_dom"/>
</dbReference>
<dbReference type="SUPFAM" id="SSF52172">
    <property type="entry name" value="CheY-like"/>
    <property type="match status" value="1"/>
</dbReference>
<dbReference type="PANTHER" id="PTHR43047:SF72">
    <property type="entry name" value="OSMOSENSING HISTIDINE PROTEIN KINASE SLN1"/>
    <property type="match status" value="1"/>
</dbReference>
<dbReference type="AlphaFoldDB" id="A0A6S7E281"/>
<evidence type="ECO:0000259" key="23">
    <source>
        <dbReference type="PROSITE" id="PS50110"/>
    </source>
</evidence>
<dbReference type="InterPro" id="IPR004358">
    <property type="entry name" value="Sig_transdc_His_kin-like_C"/>
</dbReference>
<comment type="subcellular location">
    <subcellularLocation>
        <location evidence="2">Cell inner membrane</location>
        <topology evidence="2">Multi-pass membrane protein</topology>
    </subcellularLocation>
</comment>
<evidence type="ECO:0000313" key="26">
    <source>
        <dbReference type="Proteomes" id="UP000494203"/>
    </source>
</evidence>
<feature type="domain" description="HPt" evidence="24">
    <location>
        <begin position="1001"/>
        <end position="1092"/>
    </location>
</feature>
<dbReference type="EMBL" id="CADIKZ010000010">
    <property type="protein sequence ID" value="CAB3892325.1"/>
    <property type="molecule type" value="Genomic_DNA"/>
</dbReference>
<dbReference type="GO" id="GO:0005886">
    <property type="term" value="C:plasma membrane"/>
    <property type="evidence" value="ECO:0007669"/>
    <property type="project" value="UniProtKB-SubCell"/>
</dbReference>
<dbReference type="Pfam" id="PF02518">
    <property type="entry name" value="HATPase_c"/>
    <property type="match status" value="1"/>
</dbReference>
<accession>A0A6S7E281</accession>
<dbReference type="InterPro" id="IPR036890">
    <property type="entry name" value="HATPase_C_sf"/>
</dbReference>
<feature type="domain" description="Histidine kinase" evidence="22">
    <location>
        <begin position="500"/>
        <end position="721"/>
    </location>
</feature>
<evidence type="ECO:0000256" key="7">
    <source>
        <dbReference type="ARBA" id="ARBA00022679"/>
    </source>
</evidence>
<feature type="region of interest" description="Disordered" evidence="20">
    <location>
        <begin position="833"/>
        <end position="857"/>
    </location>
</feature>
<dbReference type="Gene3D" id="1.20.120.160">
    <property type="entry name" value="HPT domain"/>
    <property type="match status" value="1"/>
</dbReference>
<dbReference type="InterPro" id="IPR036641">
    <property type="entry name" value="HPT_dom_sf"/>
</dbReference>
<dbReference type="Pfam" id="PF00072">
    <property type="entry name" value="Response_reg"/>
    <property type="match status" value="1"/>
</dbReference>
<dbReference type="PROSITE" id="PS50894">
    <property type="entry name" value="HPT"/>
    <property type="match status" value="1"/>
</dbReference>
<evidence type="ECO:0000256" key="20">
    <source>
        <dbReference type="SAM" id="MobiDB-lite"/>
    </source>
</evidence>
<keyword evidence="9" id="KW-0732">Signal</keyword>
<dbReference type="RefSeq" id="WP_175141432.1">
    <property type="nucleotide sequence ID" value="NZ_CADIKZ010000010.1"/>
</dbReference>
<keyword evidence="13" id="KW-0902">Two-component regulatory system</keyword>
<evidence type="ECO:0000259" key="24">
    <source>
        <dbReference type="PROSITE" id="PS50894"/>
    </source>
</evidence>
<evidence type="ECO:0000256" key="19">
    <source>
        <dbReference type="PROSITE-ProRule" id="PRU00169"/>
    </source>
</evidence>
<evidence type="ECO:0000256" key="12">
    <source>
        <dbReference type="ARBA" id="ARBA00022989"/>
    </source>
</evidence>
<dbReference type="PROSITE" id="PS50109">
    <property type="entry name" value="HIS_KIN"/>
    <property type="match status" value="1"/>
</dbReference>
<evidence type="ECO:0000256" key="17">
    <source>
        <dbReference type="ARBA" id="ARBA00070152"/>
    </source>
</evidence>
<keyword evidence="7 25" id="KW-0808">Transferase</keyword>
<dbReference type="EC" id="2.7.13.3" evidence="3"/>
<feature type="modified residue" description="4-aspartylphosphate" evidence="19">
    <location>
        <position position="918"/>
    </location>
</feature>
<evidence type="ECO:0000256" key="8">
    <source>
        <dbReference type="ARBA" id="ARBA00022692"/>
    </source>
</evidence>
<evidence type="ECO:0000256" key="11">
    <source>
        <dbReference type="ARBA" id="ARBA00022840"/>
    </source>
</evidence>
<name>A0A6S7E281_9BURK</name>
<dbReference type="SUPFAM" id="SSF47226">
    <property type="entry name" value="Histidine-containing phosphotransfer domain, HPT domain"/>
    <property type="match status" value="1"/>
</dbReference>
<dbReference type="SMART" id="SM00387">
    <property type="entry name" value="HATPase_c"/>
    <property type="match status" value="1"/>
</dbReference>
<gene>
    <name evidence="25" type="primary">rcsC_12</name>
    <name evidence="25" type="ORF">LMG26788_03842</name>
</gene>
<keyword evidence="5" id="KW-0997">Cell inner membrane</keyword>
<dbReference type="Gene3D" id="1.10.287.130">
    <property type="match status" value="1"/>
</dbReference>
<evidence type="ECO:0000256" key="10">
    <source>
        <dbReference type="ARBA" id="ARBA00022777"/>
    </source>
</evidence>
<evidence type="ECO:0000256" key="6">
    <source>
        <dbReference type="ARBA" id="ARBA00022553"/>
    </source>
</evidence>
<comment type="function">
    <text evidence="16">Member of the two-component regulatory system BvgS/BvgA. Phosphorylates BvgA via a four-step phosphorelay in response to environmental signals.</text>
</comment>
<dbReference type="SMART" id="SM00448">
    <property type="entry name" value="REC"/>
    <property type="match status" value="1"/>
</dbReference>
<keyword evidence="11" id="KW-0547">Nucleotide-binding</keyword>
<feature type="transmembrane region" description="Helical" evidence="21">
    <location>
        <begin position="26"/>
        <end position="46"/>
    </location>
</feature>
<keyword evidence="4" id="KW-1003">Cell membrane</keyword>
<dbReference type="Pfam" id="PF01627">
    <property type="entry name" value="Hpt"/>
    <property type="match status" value="1"/>
</dbReference>